<evidence type="ECO:0000256" key="5">
    <source>
        <dbReference type="ARBA" id="ARBA00022525"/>
    </source>
</evidence>
<dbReference type="InterPro" id="IPR008977">
    <property type="entry name" value="PHM/PNGase_F_dom_sf"/>
</dbReference>
<name>A0A8S1HD48_9PELO</name>
<dbReference type="FunFam" id="2.60.120.310:FF:000005">
    <property type="entry name" value="Peptidylglycine alpha-hydroxylating monooxygenase"/>
    <property type="match status" value="1"/>
</dbReference>
<feature type="region of interest" description="Disordered" evidence="14">
    <location>
        <begin position="1"/>
        <end position="34"/>
    </location>
</feature>
<evidence type="ECO:0000256" key="11">
    <source>
        <dbReference type="ARBA" id="ARBA00023157"/>
    </source>
</evidence>
<comment type="subcellular location">
    <subcellularLocation>
        <location evidence="2">Secreted</location>
    </subcellularLocation>
</comment>
<dbReference type="PANTHER" id="PTHR10680">
    <property type="entry name" value="PEPTIDYL-GLYCINE ALPHA-AMIDATING MONOOXYGENASE"/>
    <property type="match status" value="1"/>
</dbReference>
<feature type="domain" description="Copper type II ascorbate-dependent monooxygenase N-terminal" evidence="15">
    <location>
        <begin position="121"/>
        <end position="239"/>
    </location>
</feature>
<keyword evidence="7" id="KW-0732">Signal</keyword>
<gene>
    <name evidence="17" type="ORF">CAUJ_LOCUS10332</name>
</gene>
<dbReference type="EMBL" id="CAJGYM010000044">
    <property type="protein sequence ID" value="CAD6194413.1"/>
    <property type="molecule type" value="Genomic_DNA"/>
</dbReference>
<evidence type="ECO:0000256" key="4">
    <source>
        <dbReference type="ARBA" id="ARBA00012689"/>
    </source>
</evidence>
<proteinExistence type="inferred from homology"/>
<evidence type="ECO:0000256" key="9">
    <source>
        <dbReference type="ARBA" id="ARBA00023008"/>
    </source>
</evidence>
<dbReference type="EC" id="1.14.17.3" evidence="4"/>
<dbReference type="GO" id="GO:0005576">
    <property type="term" value="C:extracellular region"/>
    <property type="evidence" value="ECO:0007669"/>
    <property type="project" value="UniProtKB-SubCell"/>
</dbReference>
<evidence type="ECO:0000259" key="15">
    <source>
        <dbReference type="Pfam" id="PF01082"/>
    </source>
</evidence>
<comment type="cofactor">
    <cofactor evidence="1">
        <name>Cu(2+)</name>
        <dbReference type="ChEBI" id="CHEBI:29036"/>
    </cofactor>
</comment>
<evidence type="ECO:0000256" key="3">
    <source>
        <dbReference type="ARBA" id="ARBA00010676"/>
    </source>
</evidence>
<evidence type="ECO:0000256" key="12">
    <source>
        <dbReference type="ARBA" id="ARBA00023180"/>
    </source>
</evidence>
<dbReference type="PROSITE" id="PS00085">
    <property type="entry name" value="CU2_MONOOXYGENASE_2"/>
    <property type="match status" value="1"/>
</dbReference>
<sequence>MNKELQIQTASRPQRSEPFKGPRTASREEKSKGFGLKAQLRKTSILSSRYSKSSIVFISRHSLVFIKAPTSSCKWAESGARGDGSFASIAAFTPSAMKSLLVVTCLVAVCCAHQTPISIPDVIPQADSYICTSVPVGDVTQYITGFEANVADGNAHHILLFGCGSPGSDEEVWNCGEMNMAADGMEQGPTCASKPSIIYAWAKDAPPLELPKDVAFAVGGDTDVQYLVLQVHYMHSKEKADKSGVTLSHTSVPQPKLAQTMLLVTGGTLPAKSTETFETACVIEEDVKLHPFAFRTHTHRHGTDVGGWVVQENEKGDDSWLLIGRRDPQLPQMFAPVANTSLTIQQGDMLSARCVMKNDEDRDIEMGPTGDDEMCNFYVMYWADEGRVLNDNTCFSPGAPYYRWSSEAALNHIPK</sequence>
<dbReference type="InterPro" id="IPR036939">
    <property type="entry name" value="Cu2_ascorb_mOase_N_sf"/>
</dbReference>
<keyword evidence="12" id="KW-0325">Glycoprotein</keyword>
<dbReference type="Proteomes" id="UP000835052">
    <property type="component" value="Unassembled WGS sequence"/>
</dbReference>
<dbReference type="Pfam" id="PF01082">
    <property type="entry name" value="Cu2_monooxygen"/>
    <property type="match status" value="1"/>
</dbReference>
<dbReference type="Pfam" id="PF03712">
    <property type="entry name" value="Cu2_monoox_C"/>
    <property type="match status" value="1"/>
</dbReference>
<dbReference type="PANTHER" id="PTHR10680:SF14">
    <property type="entry name" value="PEPTIDYL-GLYCINE ALPHA-AMIDATING MONOOXYGENASE"/>
    <property type="match status" value="1"/>
</dbReference>
<keyword evidence="8" id="KW-0560">Oxidoreductase</keyword>
<keyword evidence="9" id="KW-0186">Copper</keyword>
<evidence type="ECO:0000259" key="16">
    <source>
        <dbReference type="Pfam" id="PF03712"/>
    </source>
</evidence>
<protein>
    <recommendedName>
        <fullName evidence="4">peptidylglycine monooxygenase</fullName>
        <ecNumber evidence="4">1.14.17.3</ecNumber>
    </recommendedName>
</protein>
<dbReference type="GO" id="GO:0005507">
    <property type="term" value="F:copper ion binding"/>
    <property type="evidence" value="ECO:0007669"/>
    <property type="project" value="InterPro"/>
</dbReference>
<keyword evidence="6" id="KW-0479">Metal-binding</keyword>
<keyword evidence="11" id="KW-1015">Disulfide bond</keyword>
<dbReference type="SUPFAM" id="SSF49742">
    <property type="entry name" value="PHM/PNGase F"/>
    <property type="match status" value="2"/>
</dbReference>
<dbReference type="InterPro" id="IPR014783">
    <property type="entry name" value="Cu2_ascorb_mOase_CS-2"/>
</dbReference>
<dbReference type="InterPro" id="IPR014784">
    <property type="entry name" value="Cu2_ascorb_mOase-like_C"/>
</dbReference>
<evidence type="ECO:0000256" key="1">
    <source>
        <dbReference type="ARBA" id="ARBA00001973"/>
    </source>
</evidence>
<evidence type="ECO:0000313" key="18">
    <source>
        <dbReference type="Proteomes" id="UP000835052"/>
    </source>
</evidence>
<keyword evidence="18" id="KW-1185">Reference proteome</keyword>
<evidence type="ECO:0000313" key="17">
    <source>
        <dbReference type="EMBL" id="CAD6194413.1"/>
    </source>
</evidence>
<feature type="compositionally biased region" description="Polar residues" evidence="14">
    <location>
        <begin position="1"/>
        <end position="13"/>
    </location>
</feature>
<keyword evidence="10" id="KW-0503">Monooxygenase</keyword>
<evidence type="ECO:0000256" key="14">
    <source>
        <dbReference type="SAM" id="MobiDB-lite"/>
    </source>
</evidence>
<evidence type="ECO:0000256" key="8">
    <source>
        <dbReference type="ARBA" id="ARBA00023002"/>
    </source>
</evidence>
<dbReference type="Gene3D" id="2.60.120.310">
    <property type="entry name" value="Copper type II, ascorbate-dependent monooxygenase, N-terminal domain"/>
    <property type="match status" value="1"/>
</dbReference>
<dbReference type="InterPro" id="IPR000323">
    <property type="entry name" value="Cu2_ascorb_mOase_N"/>
</dbReference>
<dbReference type="InterPro" id="IPR024548">
    <property type="entry name" value="Cu2_monoox_C"/>
</dbReference>
<keyword evidence="5" id="KW-0964">Secreted</keyword>
<organism evidence="17 18">
    <name type="scientific">Caenorhabditis auriculariae</name>
    <dbReference type="NCBI Taxonomy" id="2777116"/>
    <lineage>
        <taxon>Eukaryota</taxon>
        <taxon>Metazoa</taxon>
        <taxon>Ecdysozoa</taxon>
        <taxon>Nematoda</taxon>
        <taxon>Chromadorea</taxon>
        <taxon>Rhabditida</taxon>
        <taxon>Rhabditina</taxon>
        <taxon>Rhabditomorpha</taxon>
        <taxon>Rhabditoidea</taxon>
        <taxon>Rhabditidae</taxon>
        <taxon>Peloderinae</taxon>
        <taxon>Caenorhabditis</taxon>
    </lineage>
</organism>
<feature type="compositionally biased region" description="Basic and acidic residues" evidence="14">
    <location>
        <begin position="14"/>
        <end position="32"/>
    </location>
</feature>
<evidence type="ECO:0000256" key="2">
    <source>
        <dbReference type="ARBA" id="ARBA00004613"/>
    </source>
</evidence>
<evidence type="ECO:0000256" key="6">
    <source>
        <dbReference type="ARBA" id="ARBA00022723"/>
    </source>
</evidence>
<comment type="caution">
    <text evidence="17">The sequence shown here is derived from an EMBL/GenBank/DDBJ whole genome shotgun (WGS) entry which is preliminary data.</text>
</comment>
<comment type="similarity">
    <text evidence="3">Belongs to the copper type II ascorbate-dependent monooxygenase family.</text>
</comment>
<comment type="catalytic activity">
    <reaction evidence="13">
        <text>a [peptide]-C-terminal glycine + 2 L-ascorbate + O2 = a [peptide]-C-terminal (2S)-2-hydroxyglycine + 2 monodehydro-L-ascorbate radical + H2O</text>
        <dbReference type="Rhea" id="RHEA:21452"/>
        <dbReference type="Rhea" id="RHEA-COMP:13486"/>
        <dbReference type="Rhea" id="RHEA-COMP:15321"/>
        <dbReference type="ChEBI" id="CHEBI:15377"/>
        <dbReference type="ChEBI" id="CHEBI:15379"/>
        <dbReference type="ChEBI" id="CHEBI:38290"/>
        <dbReference type="ChEBI" id="CHEBI:59513"/>
        <dbReference type="ChEBI" id="CHEBI:137000"/>
        <dbReference type="ChEBI" id="CHEBI:142768"/>
        <dbReference type="EC" id="1.14.17.3"/>
    </reaction>
</comment>
<reference evidence="17" key="1">
    <citation type="submission" date="2020-10" db="EMBL/GenBank/DDBJ databases">
        <authorList>
            <person name="Kikuchi T."/>
        </authorList>
    </citation>
    <scope>NUCLEOTIDE SEQUENCE</scope>
    <source>
        <strain evidence="17">NKZ352</strain>
    </source>
</reference>
<evidence type="ECO:0000256" key="7">
    <source>
        <dbReference type="ARBA" id="ARBA00022729"/>
    </source>
</evidence>
<dbReference type="AlphaFoldDB" id="A0A8S1HD48"/>
<evidence type="ECO:0000256" key="13">
    <source>
        <dbReference type="ARBA" id="ARBA00048431"/>
    </source>
</evidence>
<accession>A0A8S1HD48</accession>
<dbReference type="GO" id="GO:0004504">
    <property type="term" value="F:peptidylglycine monooxygenase activity"/>
    <property type="evidence" value="ECO:0007669"/>
    <property type="project" value="UniProtKB-EC"/>
</dbReference>
<dbReference type="Gene3D" id="2.60.120.230">
    <property type="match status" value="1"/>
</dbReference>
<evidence type="ECO:0000256" key="10">
    <source>
        <dbReference type="ARBA" id="ARBA00023033"/>
    </source>
</evidence>
<dbReference type="OrthoDB" id="10044505at2759"/>
<feature type="domain" description="Copper type II ascorbate-dependent monooxygenase C-terminal" evidence="16">
    <location>
        <begin position="258"/>
        <end position="405"/>
    </location>
</feature>